<proteinExistence type="predicted"/>
<accession>A0A1V9XMG6</accession>
<protein>
    <submittedName>
        <fullName evidence="2">Uncharacterized protein</fullName>
    </submittedName>
</protein>
<feature type="compositionally biased region" description="Basic and acidic residues" evidence="1">
    <location>
        <begin position="66"/>
        <end position="76"/>
    </location>
</feature>
<gene>
    <name evidence="2" type="ORF">BIW11_08991</name>
</gene>
<keyword evidence="3" id="KW-1185">Reference proteome</keyword>
<feature type="region of interest" description="Disordered" evidence="1">
    <location>
        <begin position="1"/>
        <end position="76"/>
    </location>
</feature>
<name>A0A1V9XMG6_9ACAR</name>
<comment type="caution">
    <text evidence="2">The sequence shown here is derived from an EMBL/GenBank/DDBJ whole genome shotgun (WGS) entry which is preliminary data.</text>
</comment>
<reference evidence="2 3" key="1">
    <citation type="journal article" date="2017" name="Gigascience">
        <title>Draft genome of the honey bee ectoparasitic mite, Tropilaelaps mercedesae, is shaped by the parasitic life history.</title>
        <authorList>
            <person name="Dong X."/>
            <person name="Armstrong S.D."/>
            <person name="Xia D."/>
            <person name="Makepeace B.L."/>
            <person name="Darby A.C."/>
            <person name="Kadowaki T."/>
        </authorList>
    </citation>
    <scope>NUCLEOTIDE SEQUENCE [LARGE SCALE GENOMIC DNA]</scope>
    <source>
        <strain evidence="2">Wuxi-XJTLU</strain>
    </source>
</reference>
<dbReference type="AlphaFoldDB" id="A0A1V9XMG6"/>
<evidence type="ECO:0000313" key="2">
    <source>
        <dbReference type="EMBL" id="OQR74548.1"/>
    </source>
</evidence>
<organism evidence="2 3">
    <name type="scientific">Tropilaelaps mercedesae</name>
    <dbReference type="NCBI Taxonomy" id="418985"/>
    <lineage>
        <taxon>Eukaryota</taxon>
        <taxon>Metazoa</taxon>
        <taxon>Ecdysozoa</taxon>
        <taxon>Arthropoda</taxon>
        <taxon>Chelicerata</taxon>
        <taxon>Arachnida</taxon>
        <taxon>Acari</taxon>
        <taxon>Parasitiformes</taxon>
        <taxon>Mesostigmata</taxon>
        <taxon>Gamasina</taxon>
        <taxon>Dermanyssoidea</taxon>
        <taxon>Laelapidae</taxon>
        <taxon>Tropilaelaps</taxon>
    </lineage>
</organism>
<evidence type="ECO:0000313" key="3">
    <source>
        <dbReference type="Proteomes" id="UP000192247"/>
    </source>
</evidence>
<dbReference type="InParanoid" id="A0A1V9XMG6"/>
<evidence type="ECO:0000256" key="1">
    <source>
        <dbReference type="SAM" id="MobiDB-lite"/>
    </source>
</evidence>
<sequence>MENRWEPSCLPPIDNEIHDYNSRGNSPSDRTGARSGTYELPSITSRDVRQHGHHMVSHYIANQHRPSNDRQDELRGELALDWSQPWRSSGVRSEYSTYTGYSEWSSPIKPGHASPHTIGRVDLGEDEHTNIFREDDNQHQDFSNDNHGRLF</sequence>
<dbReference type="Proteomes" id="UP000192247">
    <property type="component" value="Unassembled WGS sequence"/>
</dbReference>
<dbReference type="EMBL" id="MNPL01007796">
    <property type="protein sequence ID" value="OQR74548.1"/>
    <property type="molecule type" value="Genomic_DNA"/>
</dbReference>